<feature type="compositionally biased region" description="Low complexity" evidence="1">
    <location>
        <begin position="1"/>
        <end position="13"/>
    </location>
</feature>
<feature type="non-terminal residue" evidence="2">
    <location>
        <position position="84"/>
    </location>
</feature>
<feature type="non-terminal residue" evidence="2">
    <location>
        <position position="1"/>
    </location>
</feature>
<proteinExistence type="predicted"/>
<gene>
    <name evidence="2" type="ORF">ADK41_14975</name>
</gene>
<dbReference type="EMBL" id="LGCN01000160">
    <property type="protein sequence ID" value="KOT39067.1"/>
    <property type="molecule type" value="Genomic_DNA"/>
</dbReference>
<sequence>PPQAPQPGYGYPQQAPPPGQPGYGYPQQPGQPGVPPQQPSYGQQPPYGQAPYGMPPQPPAPGGGGKKAGIVIGAVAIVAALGVG</sequence>
<evidence type="ECO:0000256" key="1">
    <source>
        <dbReference type="SAM" id="MobiDB-lite"/>
    </source>
</evidence>
<dbReference type="AlphaFoldDB" id="A0A0M8QJS0"/>
<name>A0A0M8QJS0_9ACTN</name>
<comment type="caution">
    <text evidence="2">The sequence shown here is derived from an EMBL/GenBank/DDBJ whole genome shotgun (WGS) entry which is preliminary data.</text>
</comment>
<accession>A0A0M8QJS0</accession>
<evidence type="ECO:0000313" key="2">
    <source>
        <dbReference type="EMBL" id="KOT39067.1"/>
    </source>
</evidence>
<dbReference type="Proteomes" id="UP000037773">
    <property type="component" value="Unassembled WGS sequence"/>
</dbReference>
<keyword evidence="3" id="KW-1185">Reference proteome</keyword>
<reference evidence="2 3" key="1">
    <citation type="submission" date="2015-07" db="EMBL/GenBank/DDBJ databases">
        <authorList>
            <person name="Noorani M."/>
        </authorList>
    </citation>
    <scope>NUCLEOTIDE SEQUENCE [LARGE SCALE GENOMIC DNA]</scope>
    <source>
        <strain evidence="2 3">NRRL B-24567</strain>
    </source>
</reference>
<organism evidence="2 3">
    <name type="scientific">Streptomyces caelestis</name>
    <dbReference type="NCBI Taxonomy" id="36816"/>
    <lineage>
        <taxon>Bacteria</taxon>
        <taxon>Bacillati</taxon>
        <taxon>Actinomycetota</taxon>
        <taxon>Actinomycetes</taxon>
        <taxon>Kitasatosporales</taxon>
        <taxon>Streptomycetaceae</taxon>
        <taxon>Streptomyces</taxon>
    </lineage>
</organism>
<evidence type="ECO:0000313" key="3">
    <source>
        <dbReference type="Proteomes" id="UP000037773"/>
    </source>
</evidence>
<feature type="region of interest" description="Disordered" evidence="1">
    <location>
        <begin position="1"/>
        <end position="68"/>
    </location>
</feature>
<protein>
    <submittedName>
        <fullName evidence="2">Membrane protein</fullName>
    </submittedName>
</protein>
<feature type="compositionally biased region" description="Low complexity" evidence="1">
    <location>
        <begin position="39"/>
        <end position="52"/>
    </location>
</feature>